<organism evidence="4 5">
    <name type="scientific">Enterococcus thailandicus</name>
    <dbReference type="NCBI Taxonomy" id="417368"/>
    <lineage>
        <taxon>Bacteria</taxon>
        <taxon>Bacillati</taxon>
        <taxon>Bacillota</taxon>
        <taxon>Bacilli</taxon>
        <taxon>Lactobacillales</taxon>
        <taxon>Enterococcaceae</taxon>
        <taxon>Enterococcus</taxon>
    </lineage>
</organism>
<dbReference type="Proteomes" id="UP000321361">
    <property type="component" value="Unassembled WGS sequence"/>
</dbReference>
<dbReference type="InterPro" id="IPR006675">
    <property type="entry name" value="HDIG_dom"/>
</dbReference>
<dbReference type="PATRIC" id="fig|417368.6.peg.2105"/>
<reference evidence="4 5" key="1">
    <citation type="submission" date="2016-04" db="EMBL/GenBank/DDBJ databases">
        <title>Draft genome of an Enterococcus thailandicus strain isolated from bovine feces.</title>
        <authorList>
            <person name="Beukers A.G."/>
            <person name="Zaheer R."/>
            <person name="Goji N."/>
            <person name="Cook S.R."/>
            <person name="Amoako K."/>
            <person name="Chaves A.V."/>
            <person name="Ward M.P."/>
            <person name="Mcallister T.A."/>
        </authorList>
    </citation>
    <scope>NUCLEOTIDE SEQUENCE [LARGE SCALE GENOMIC DNA]</scope>
    <source>
        <strain evidence="4 5">F0711D 46</strain>
    </source>
</reference>
<evidence type="ECO:0000259" key="2">
    <source>
        <dbReference type="PROSITE" id="PS51831"/>
    </source>
</evidence>
<dbReference type="InterPro" id="IPR003607">
    <property type="entry name" value="HD/PDEase_dom"/>
</dbReference>
<dbReference type="GeneID" id="77486654"/>
<dbReference type="InterPro" id="IPR006674">
    <property type="entry name" value="HD_domain"/>
</dbReference>
<dbReference type="Pfam" id="PF07698">
    <property type="entry name" value="7TM-7TMR_HD"/>
    <property type="match status" value="1"/>
</dbReference>
<keyword evidence="5" id="KW-1185">Reference proteome</keyword>
<dbReference type="Pfam" id="PF07697">
    <property type="entry name" value="7TMR-HDED"/>
    <property type="match status" value="1"/>
</dbReference>
<protein>
    <submittedName>
        <fullName evidence="3">HDIG domain-containing protein</fullName>
    </submittedName>
</protein>
<dbReference type="PROSITE" id="PS51831">
    <property type="entry name" value="HD"/>
    <property type="match status" value="1"/>
</dbReference>
<accession>A0A179EQA0</accession>
<feature type="transmembrane region" description="Helical" evidence="1">
    <location>
        <begin position="322"/>
        <end position="342"/>
    </location>
</feature>
<sequence>MLNKTIQQLQAKLGKAFLPLLLAVFFVIVCGVTFSSVKQKANDFREGQVAEESIRATKTIENTEETEQKRKLAAEAVTPEYTYQQDLAADQNDRIKQLFDLINKTNDTIDKAYDEKVKKASDDANIPKPTIDERIAALKKNFETVNVEDVAFYQKLPSNFYTLIFGMTEDELSTVRDESLKLIDEQMSKQVRESDVDTFKQEAQDKIQYLNVTSAQQQVLNYLVDQGIVVNDVLNEKKTEELKATAREAVQPVMIFQGEIIVREGNQIDAAAMKKLELLGLTNQTTSIFPLVAMILAVLLQIVVLTYNSLQFQDSDKRTEYVLFYVTAMSLSIIMMKFFQLFQTEQATYIPLFYPAAFTPLVLNFFLNRRAGIMAALFQAVTALFIYYGSIGTNTLTVLLVSYLFSGLMGTIVRRQRISEQGLPAVLWVIIFPTLMNIILIVYQGMSFSDGTTWLTLVCGVTGALLSFLLTMGLHPYIELMVTDDSVIVLNELSNPNHPLLKQLLEEAPGTYHHSMMVANLSANAVAEIGGRSLLTRVACYYHDIGKIKHASFFVENLPSGAENPHNFLLPEDSKQIIFGHVTDGAKILEEYGMPEMVIDICNQHHGTTLMRYFYVKAKERNPEITEEQFRYPGPKPQTREAGIVNIADSCEAAVRAMDHPTGEKIEQFVHNLIAERISDGQLDETGLTLKEIRKVEKSLISGLSSTFHSRIKYPKMKSEAEKLKEEQAQTQE</sequence>
<keyword evidence="1" id="KW-1133">Transmembrane helix</keyword>
<dbReference type="NCBIfam" id="TIGR00277">
    <property type="entry name" value="HDIG"/>
    <property type="match status" value="1"/>
</dbReference>
<dbReference type="KEGG" id="eth:CK496_03275"/>
<dbReference type="OrthoDB" id="9806952at2"/>
<dbReference type="SUPFAM" id="SSF109604">
    <property type="entry name" value="HD-domain/PDEase-like"/>
    <property type="match status" value="1"/>
</dbReference>
<feature type="transmembrane region" description="Helical" evidence="1">
    <location>
        <begin position="348"/>
        <end position="366"/>
    </location>
</feature>
<dbReference type="EMBL" id="BJUG01000001">
    <property type="protein sequence ID" value="GEK35738.1"/>
    <property type="molecule type" value="Genomic_DNA"/>
</dbReference>
<evidence type="ECO:0000313" key="4">
    <source>
        <dbReference type="EMBL" id="OAQ55415.1"/>
    </source>
</evidence>
<reference evidence="3 6" key="2">
    <citation type="submission" date="2019-07" db="EMBL/GenBank/DDBJ databases">
        <title>Whole genome shotgun sequence of Enterococcus thailandicus NBRC 101867.</title>
        <authorList>
            <person name="Hosoyama A."/>
            <person name="Uohara A."/>
            <person name="Ohji S."/>
            <person name="Ichikawa N."/>
        </authorList>
    </citation>
    <scope>NUCLEOTIDE SEQUENCE [LARGE SCALE GENOMIC DNA]</scope>
    <source>
        <strain evidence="3 6">NBRC 101867</strain>
    </source>
</reference>
<dbReference type="EMBL" id="LWMN01000013">
    <property type="protein sequence ID" value="OAQ55415.1"/>
    <property type="molecule type" value="Genomic_DNA"/>
</dbReference>
<name>A0A179EQA0_ENTTH</name>
<dbReference type="InterPro" id="IPR011621">
    <property type="entry name" value="Metal-dep_PHydrolase_7TM_intra"/>
</dbReference>
<proteinExistence type="predicted"/>
<dbReference type="Gene3D" id="1.10.3210.10">
    <property type="entry name" value="Hypothetical protein af1432"/>
    <property type="match status" value="1"/>
</dbReference>
<dbReference type="SMART" id="SM00471">
    <property type="entry name" value="HDc"/>
    <property type="match status" value="1"/>
</dbReference>
<keyword evidence="1" id="KW-0472">Membrane</keyword>
<evidence type="ECO:0000313" key="6">
    <source>
        <dbReference type="Proteomes" id="UP000321361"/>
    </source>
</evidence>
<feature type="transmembrane region" description="Helical" evidence="1">
    <location>
        <begin position="452"/>
        <end position="471"/>
    </location>
</feature>
<dbReference type="CDD" id="cd00077">
    <property type="entry name" value="HDc"/>
    <property type="match status" value="1"/>
</dbReference>
<feature type="transmembrane region" description="Helical" evidence="1">
    <location>
        <begin position="425"/>
        <end position="446"/>
    </location>
</feature>
<evidence type="ECO:0000256" key="1">
    <source>
        <dbReference type="SAM" id="Phobius"/>
    </source>
</evidence>
<comment type="caution">
    <text evidence="4">The sequence shown here is derived from an EMBL/GenBank/DDBJ whole genome shotgun (WGS) entry which is preliminary data.</text>
</comment>
<dbReference type="Pfam" id="PF01966">
    <property type="entry name" value="HD"/>
    <property type="match status" value="1"/>
</dbReference>
<dbReference type="AlphaFoldDB" id="A0A179EQA0"/>
<dbReference type="PANTHER" id="PTHR36442">
    <property type="entry name" value="CYCLIC-DI-AMP PHOSPHODIESTERASE PGPH"/>
    <property type="match status" value="1"/>
</dbReference>
<dbReference type="InterPro" id="IPR052722">
    <property type="entry name" value="PgpH_phosphodiesterase"/>
</dbReference>
<gene>
    <name evidence="4" type="ORF">A6E74_07940</name>
    <name evidence="3" type="ORF">ETH01_00250</name>
</gene>
<feature type="domain" description="HD" evidence="2">
    <location>
        <begin position="511"/>
        <end position="654"/>
    </location>
</feature>
<dbReference type="InterPro" id="IPR011624">
    <property type="entry name" value="Metal-dep_PHydrolase_7TM_extra"/>
</dbReference>
<feature type="transmembrane region" description="Helical" evidence="1">
    <location>
        <begin position="288"/>
        <end position="310"/>
    </location>
</feature>
<dbReference type="PANTHER" id="PTHR36442:SF1">
    <property type="entry name" value="CYCLIC-DI-AMP PHOSPHODIESTERASE PGPH"/>
    <property type="match status" value="1"/>
</dbReference>
<dbReference type="RefSeq" id="WP_067483875.1">
    <property type="nucleotide sequence ID" value="NZ_BJUG01000001.1"/>
</dbReference>
<keyword evidence="1" id="KW-0812">Transmembrane</keyword>
<evidence type="ECO:0000313" key="3">
    <source>
        <dbReference type="EMBL" id="GEK35738.1"/>
    </source>
</evidence>
<feature type="transmembrane region" description="Helical" evidence="1">
    <location>
        <begin position="16"/>
        <end position="37"/>
    </location>
</feature>
<dbReference type="Proteomes" id="UP000078516">
    <property type="component" value="Unassembled WGS sequence"/>
</dbReference>
<evidence type="ECO:0000313" key="5">
    <source>
        <dbReference type="Proteomes" id="UP000078516"/>
    </source>
</evidence>